<keyword evidence="1" id="KW-0694">RNA-binding</keyword>
<evidence type="ECO:0000313" key="4">
    <source>
        <dbReference type="Proteomes" id="UP000321548"/>
    </source>
</evidence>
<dbReference type="GO" id="GO:0008168">
    <property type="term" value="F:methyltransferase activity"/>
    <property type="evidence" value="ECO:0007669"/>
    <property type="project" value="UniProtKB-KW"/>
</dbReference>
<evidence type="ECO:0000256" key="1">
    <source>
        <dbReference type="ARBA" id="ARBA00022884"/>
    </source>
</evidence>
<dbReference type="Gene3D" id="3.40.50.150">
    <property type="entry name" value="Vaccinia Virus protein VP39"/>
    <property type="match status" value="1"/>
</dbReference>
<gene>
    <name evidence="3" type="ORF">FHP08_11240</name>
</gene>
<dbReference type="OrthoDB" id="9784736at2"/>
<dbReference type="GO" id="GO:0032259">
    <property type="term" value="P:methylation"/>
    <property type="evidence" value="ECO:0007669"/>
    <property type="project" value="UniProtKB-KW"/>
</dbReference>
<keyword evidence="3" id="KW-0808">Transferase</keyword>
<dbReference type="Pfam" id="PF01728">
    <property type="entry name" value="FtsJ"/>
    <property type="match status" value="1"/>
</dbReference>
<dbReference type="PIRSF" id="PIRSF005578">
    <property type="entry name" value="TlyA"/>
    <property type="match status" value="1"/>
</dbReference>
<feature type="domain" description="Ribosomal RNA methyltransferase FtsJ" evidence="2">
    <location>
        <begin position="34"/>
        <end position="222"/>
    </location>
</feature>
<dbReference type="PANTHER" id="PTHR32319:SF0">
    <property type="entry name" value="BACTERIAL HEMOLYSIN-LIKE PROTEIN"/>
    <property type="match status" value="1"/>
</dbReference>
<dbReference type="SUPFAM" id="SSF53335">
    <property type="entry name" value="S-adenosyl-L-methionine-dependent methyltransferases"/>
    <property type="match status" value="1"/>
</dbReference>
<keyword evidence="4" id="KW-1185">Reference proteome</keyword>
<dbReference type="InterPro" id="IPR002877">
    <property type="entry name" value="RNA_MeTrfase_FtsJ_dom"/>
</dbReference>
<dbReference type="Proteomes" id="UP000321548">
    <property type="component" value="Unassembled WGS sequence"/>
</dbReference>
<evidence type="ECO:0000313" key="3">
    <source>
        <dbReference type="EMBL" id="TXL65592.1"/>
    </source>
</evidence>
<proteinExistence type="predicted"/>
<dbReference type="GO" id="GO:0003723">
    <property type="term" value="F:RNA binding"/>
    <property type="evidence" value="ECO:0007669"/>
    <property type="project" value="UniProtKB-KW"/>
</dbReference>
<name>A0A5C8NX48_9BURK</name>
<dbReference type="InterPro" id="IPR004538">
    <property type="entry name" value="Hemolysin_A/TlyA"/>
</dbReference>
<dbReference type="PANTHER" id="PTHR32319">
    <property type="entry name" value="BACTERIAL HEMOLYSIN-LIKE PROTEIN"/>
    <property type="match status" value="1"/>
</dbReference>
<dbReference type="EMBL" id="VDUY01000004">
    <property type="protein sequence ID" value="TXL65592.1"/>
    <property type="molecule type" value="Genomic_DNA"/>
</dbReference>
<keyword evidence="3" id="KW-0489">Methyltransferase</keyword>
<dbReference type="InterPro" id="IPR047048">
    <property type="entry name" value="TlyA"/>
</dbReference>
<accession>A0A5C8NX48</accession>
<protein>
    <submittedName>
        <fullName evidence="3">TlyA family RNA methyltransferase</fullName>
    </submittedName>
</protein>
<dbReference type="CDD" id="cd02440">
    <property type="entry name" value="AdoMet_MTases"/>
    <property type="match status" value="1"/>
</dbReference>
<reference evidence="3 4" key="1">
    <citation type="submission" date="2019-06" db="EMBL/GenBank/DDBJ databases">
        <title>Quisquiliibacterium sp. nov., isolated from a maize field.</title>
        <authorList>
            <person name="Lin S.-Y."/>
            <person name="Tsai C.-F."/>
            <person name="Young C.-C."/>
        </authorList>
    </citation>
    <scope>NUCLEOTIDE SEQUENCE [LARGE SCALE GENOMIC DNA]</scope>
    <source>
        <strain evidence="3 4">CC-CFT501</strain>
    </source>
</reference>
<sequence>MRTAGGDEPVGKPSTQLADDAELLVDDSARPRHVSRGGLKLEGALAASGVDPRGLVCLDLGQSTGGFTDCLLQAGAARVVGVDVGHGQLHPSLQADPRVAAFEGVNVRGLPETAGEALQAALPAAGFDLVVADLSFISLAHALAPAAALLRGGGTLLALVKPQFEVGPGGVDSRGIVRDASRHAEVRQRIEAAARAAGLAPRGWHDSPIRGGDGNREFFLHAVKASNEVK</sequence>
<organism evidence="3 4">
    <name type="scientific">Zeimonas arvi</name>
    <dbReference type="NCBI Taxonomy" id="2498847"/>
    <lineage>
        <taxon>Bacteria</taxon>
        <taxon>Pseudomonadati</taxon>
        <taxon>Pseudomonadota</taxon>
        <taxon>Betaproteobacteria</taxon>
        <taxon>Burkholderiales</taxon>
        <taxon>Burkholderiaceae</taxon>
        <taxon>Zeimonas</taxon>
    </lineage>
</organism>
<dbReference type="AlphaFoldDB" id="A0A5C8NX48"/>
<dbReference type="InterPro" id="IPR029063">
    <property type="entry name" value="SAM-dependent_MTases_sf"/>
</dbReference>
<evidence type="ECO:0000259" key="2">
    <source>
        <dbReference type="Pfam" id="PF01728"/>
    </source>
</evidence>
<comment type="caution">
    <text evidence="3">The sequence shown here is derived from an EMBL/GenBank/DDBJ whole genome shotgun (WGS) entry which is preliminary data.</text>
</comment>